<accession>A0ABQ5GCU4</accession>
<organism evidence="1 2">
    <name type="scientific">Tanacetum coccineum</name>
    <dbReference type="NCBI Taxonomy" id="301880"/>
    <lineage>
        <taxon>Eukaryota</taxon>
        <taxon>Viridiplantae</taxon>
        <taxon>Streptophyta</taxon>
        <taxon>Embryophyta</taxon>
        <taxon>Tracheophyta</taxon>
        <taxon>Spermatophyta</taxon>
        <taxon>Magnoliopsida</taxon>
        <taxon>eudicotyledons</taxon>
        <taxon>Gunneridae</taxon>
        <taxon>Pentapetalae</taxon>
        <taxon>asterids</taxon>
        <taxon>campanulids</taxon>
        <taxon>Asterales</taxon>
        <taxon>Asteraceae</taxon>
        <taxon>Asteroideae</taxon>
        <taxon>Anthemideae</taxon>
        <taxon>Anthemidinae</taxon>
        <taxon>Tanacetum</taxon>
    </lineage>
</organism>
<evidence type="ECO:0000313" key="2">
    <source>
        <dbReference type="Proteomes" id="UP001151760"/>
    </source>
</evidence>
<feature type="non-terminal residue" evidence="1">
    <location>
        <position position="1"/>
    </location>
</feature>
<reference evidence="1" key="1">
    <citation type="journal article" date="2022" name="Int. J. Mol. Sci.">
        <title>Draft Genome of Tanacetum Coccineum: Genomic Comparison of Closely Related Tanacetum-Family Plants.</title>
        <authorList>
            <person name="Yamashiro T."/>
            <person name="Shiraishi A."/>
            <person name="Nakayama K."/>
            <person name="Satake H."/>
        </authorList>
    </citation>
    <scope>NUCLEOTIDE SEQUENCE</scope>
</reference>
<proteinExistence type="predicted"/>
<gene>
    <name evidence="1" type="ORF">Tco_1032048</name>
</gene>
<evidence type="ECO:0000313" key="1">
    <source>
        <dbReference type="EMBL" id="GJT72762.1"/>
    </source>
</evidence>
<name>A0ABQ5GCU4_9ASTR</name>
<sequence length="56" mass="5614">GGGTLGGGEIGEFKQPLVDGDVEEVGDLSLEAMEDDEVALMDGVIEGAFGALGDEC</sequence>
<dbReference type="EMBL" id="BQNB010018289">
    <property type="protein sequence ID" value="GJT72762.1"/>
    <property type="molecule type" value="Genomic_DNA"/>
</dbReference>
<comment type="caution">
    <text evidence="1">The sequence shown here is derived from an EMBL/GenBank/DDBJ whole genome shotgun (WGS) entry which is preliminary data.</text>
</comment>
<keyword evidence="2" id="KW-1185">Reference proteome</keyword>
<protein>
    <submittedName>
        <fullName evidence="1">Uncharacterized protein</fullName>
    </submittedName>
</protein>
<reference evidence="1" key="2">
    <citation type="submission" date="2022-01" db="EMBL/GenBank/DDBJ databases">
        <authorList>
            <person name="Yamashiro T."/>
            <person name="Shiraishi A."/>
            <person name="Satake H."/>
            <person name="Nakayama K."/>
        </authorList>
    </citation>
    <scope>NUCLEOTIDE SEQUENCE</scope>
</reference>
<dbReference type="Proteomes" id="UP001151760">
    <property type="component" value="Unassembled WGS sequence"/>
</dbReference>